<reference evidence="2" key="1">
    <citation type="submission" date="2020-08" db="EMBL/GenBank/DDBJ databases">
        <title>Multicomponent nature underlies the extraordinary mechanical properties of spider dragline silk.</title>
        <authorList>
            <person name="Kono N."/>
            <person name="Nakamura H."/>
            <person name="Mori M."/>
            <person name="Yoshida Y."/>
            <person name="Ohtoshi R."/>
            <person name="Malay A.D."/>
            <person name="Moran D.A.P."/>
            <person name="Tomita M."/>
            <person name="Numata K."/>
            <person name="Arakawa K."/>
        </authorList>
    </citation>
    <scope>NUCLEOTIDE SEQUENCE</scope>
</reference>
<name>A0A8X6N8J8_NEPPI</name>
<dbReference type="OrthoDB" id="10517994at2759"/>
<protein>
    <submittedName>
        <fullName evidence="2">Uncharacterized protein</fullName>
    </submittedName>
</protein>
<comment type="caution">
    <text evidence="2">The sequence shown here is derived from an EMBL/GenBank/DDBJ whole genome shotgun (WGS) entry which is preliminary data.</text>
</comment>
<dbReference type="EMBL" id="BMAW01055204">
    <property type="protein sequence ID" value="GFS99732.1"/>
    <property type="molecule type" value="Genomic_DNA"/>
</dbReference>
<gene>
    <name evidence="2" type="primary">NCL1_52548</name>
    <name evidence="2" type="ORF">NPIL_672881</name>
</gene>
<proteinExistence type="predicted"/>
<evidence type="ECO:0000313" key="3">
    <source>
        <dbReference type="Proteomes" id="UP000887013"/>
    </source>
</evidence>
<keyword evidence="1" id="KW-1133">Transmembrane helix</keyword>
<evidence type="ECO:0000313" key="2">
    <source>
        <dbReference type="EMBL" id="GFS99732.1"/>
    </source>
</evidence>
<keyword evidence="1" id="KW-0472">Membrane</keyword>
<feature type="transmembrane region" description="Helical" evidence="1">
    <location>
        <begin position="32"/>
        <end position="55"/>
    </location>
</feature>
<accession>A0A8X6N8J8</accession>
<evidence type="ECO:0000256" key="1">
    <source>
        <dbReference type="SAM" id="Phobius"/>
    </source>
</evidence>
<organism evidence="2 3">
    <name type="scientific">Nephila pilipes</name>
    <name type="common">Giant wood spider</name>
    <name type="synonym">Nephila maculata</name>
    <dbReference type="NCBI Taxonomy" id="299642"/>
    <lineage>
        <taxon>Eukaryota</taxon>
        <taxon>Metazoa</taxon>
        <taxon>Ecdysozoa</taxon>
        <taxon>Arthropoda</taxon>
        <taxon>Chelicerata</taxon>
        <taxon>Arachnida</taxon>
        <taxon>Araneae</taxon>
        <taxon>Araneomorphae</taxon>
        <taxon>Entelegynae</taxon>
        <taxon>Araneoidea</taxon>
        <taxon>Nephilidae</taxon>
        <taxon>Nephila</taxon>
    </lineage>
</organism>
<keyword evidence="1" id="KW-0812">Transmembrane</keyword>
<sequence>MTNLYLDISGTFNTQALEENSFDNFERKMKHLCFYAFLTLILMVATVDAMCMPIPCPPECPKCGKDETESHFGCNCFPSCVKHLSKGDPCEEHPIFPFGFGPSKLALCGKGLKCTGKKCQ</sequence>
<dbReference type="AlphaFoldDB" id="A0A8X6N8J8"/>
<dbReference type="Proteomes" id="UP000887013">
    <property type="component" value="Unassembled WGS sequence"/>
</dbReference>
<keyword evidence="3" id="KW-1185">Reference proteome</keyword>